<dbReference type="EMBL" id="LAZR01004619">
    <property type="protein sequence ID" value="KKN06996.1"/>
    <property type="molecule type" value="Genomic_DNA"/>
</dbReference>
<gene>
    <name evidence="1" type="ORF">LCGC14_1071590</name>
</gene>
<proteinExistence type="predicted"/>
<organism evidence="1">
    <name type="scientific">marine sediment metagenome</name>
    <dbReference type="NCBI Taxonomy" id="412755"/>
    <lineage>
        <taxon>unclassified sequences</taxon>
        <taxon>metagenomes</taxon>
        <taxon>ecological metagenomes</taxon>
    </lineage>
</organism>
<sequence>MFFEGLSYETIFYTWRKDTVVVLCELFFKKDQHSTIRQKKAAKKAAL</sequence>
<name>A0A0F9Q163_9ZZZZ</name>
<comment type="caution">
    <text evidence="1">The sequence shown here is derived from an EMBL/GenBank/DDBJ whole genome shotgun (WGS) entry which is preliminary data.</text>
</comment>
<reference evidence="1" key="1">
    <citation type="journal article" date="2015" name="Nature">
        <title>Complex archaea that bridge the gap between prokaryotes and eukaryotes.</title>
        <authorList>
            <person name="Spang A."/>
            <person name="Saw J.H."/>
            <person name="Jorgensen S.L."/>
            <person name="Zaremba-Niedzwiedzka K."/>
            <person name="Martijn J."/>
            <person name="Lind A.E."/>
            <person name="van Eijk R."/>
            <person name="Schleper C."/>
            <person name="Guy L."/>
            <person name="Ettema T.J."/>
        </authorList>
    </citation>
    <scope>NUCLEOTIDE SEQUENCE</scope>
</reference>
<protein>
    <submittedName>
        <fullName evidence="1">Uncharacterized protein</fullName>
    </submittedName>
</protein>
<dbReference type="AlphaFoldDB" id="A0A0F9Q163"/>
<accession>A0A0F9Q163</accession>
<evidence type="ECO:0000313" key="1">
    <source>
        <dbReference type="EMBL" id="KKN06996.1"/>
    </source>
</evidence>